<name>A0AAD5S0C1_9FUNG</name>
<evidence type="ECO:0000313" key="2">
    <source>
        <dbReference type="EMBL" id="KAJ3024944.1"/>
    </source>
</evidence>
<dbReference type="Proteomes" id="UP001212841">
    <property type="component" value="Unassembled WGS sequence"/>
</dbReference>
<dbReference type="Pfam" id="PF12767">
    <property type="entry name" value="SAGA-Tad1"/>
    <property type="match status" value="1"/>
</dbReference>
<organism evidence="2 3">
    <name type="scientific">Rhizophlyctis rosea</name>
    <dbReference type="NCBI Taxonomy" id="64517"/>
    <lineage>
        <taxon>Eukaryota</taxon>
        <taxon>Fungi</taxon>
        <taxon>Fungi incertae sedis</taxon>
        <taxon>Chytridiomycota</taxon>
        <taxon>Chytridiomycota incertae sedis</taxon>
        <taxon>Chytridiomycetes</taxon>
        <taxon>Rhizophlyctidales</taxon>
        <taxon>Rhizophlyctidaceae</taxon>
        <taxon>Rhizophlyctis</taxon>
    </lineage>
</organism>
<feature type="non-terminal residue" evidence="2">
    <location>
        <position position="1"/>
    </location>
</feature>
<evidence type="ECO:0000313" key="3">
    <source>
        <dbReference type="Proteomes" id="UP001212841"/>
    </source>
</evidence>
<dbReference type="GO" id="GO:0070461">
    <property type="term" value="C:SAGA-type complex"/>
    <property type="evidence" value="ECO:0007669"/>
    <property type="project" value="InterPro"/>
</dbReference>
<sequence>MSLPDIKTAYRKRQIISLEQQERIRIRNLPTQQPNLLNVGVPPSYQNPPQGLSIESIPRTCVEERDLPTREGLEKRMKFLAQFSGLGGEIAEESVELLLLGVQNYMKNTISCIHSKIRPLVPDRPPSTTSSSSLTAPFDSTSISTETPPSLTSSDTSTSLTTSPTKPKRKTESAEHGDSPAKRVRAMEMEGSPVRRRWFANEDTNTNNGDDSLNHGNADGRRSQHSKPSISPPRRGGGQHPSGNVSGGGGAVPRQPAFGDGEEKKRYIGLGDVLFATEIAGHLVSRTGGGLE</sequence>
<gene>
    <name evidence="2" type="ORF">HK097_006815</name>
</gene>
<evidence type="ECO:0000256" key="1">
    <source>
        <dbReference type="SAM" id="MobiDB-lite"/>
    </source>
</evidence>
<keyword evidence="3" id="KW-1185">Reference proteome</keyword>
<dbReference type="AlphaFoldDB" id="A0AAD5S0C1"/>
<feature type="compositionally biased region" description="Gly residues" evidence="1">
    <location>
        <begin position="235"/>
        <end position="251"/>
    </location>
</feature>
<feature type="compositionally biased region" description="Polar residues" evidence="1">
    <location>
        <begin position="202"/>
        <end position="215"/>
    </location>
</feature>
<proteinExistence type="predicted"/>
<feature type="region of interest" description="Disordered" evidence="1">
    <location>
        <begin position="118"/>
        <end position="260"/>
    </location>
</feature>
<protein>
    <submittedName>
        <fullName evidence="2">Uncharacterized protein</fullName>
    </submittedName>
</protein>
<feature type="compositionally biased region" description="Basic and acidic residues" evidence="1">
    <location>
        <begin position="170"/>
        <end position="188"/>
    </location>
</feature>
<accession>A0AAD5S0C1</accession>
<feature type="compositionally biased region" description="Low complexity" evidence="1">
    <location>
        <begin position="126"/>
        <end position="165"/>
    </location>
</feature>
<comment type="caution">
    <text evidence="2">The sequence shown here is derived from an EMBL/GenBank/DDBJ whole genome shotgun (WGS) entry which is preliminary data.</text>
</comment>
<dbReference type="InterPro" id="IPR024738">
    <property type="entry name" value="Hfi1/Tada1"/>
</dbReference>
<reference evidence="2" key="1">
    <citation type="submission" date="2020-05" db="EMBL/GenBank/DDBJ databases">
        <title>Phylogenomic resolution of chytrid fungi.</title>
        <authorList>
            <person name="Stajich J.E."/>
            <person name="Amses K."/>
            <person name="Simmons R."/>
            <person name="Seto K."/>
            <person name="Myers J."/>
            <person name="Bonds A."/>
            <person name="Quandt C.A."/>
            <person name="Barry K."/>
            <person name="Liu P."/>
            <person name="Grigoriev I."/>
            <person name="Longcore J.E."/>
            <person name="James T.Y."/>
        </authorList>
    </citation>
    <scope>NUCLEOTIDE SEQUENCE</scope>
    <source>
        <strain evidence="2">JEL0318</strain>
    </source>
</reference>
<dbReference type="EMBL" id="JADGJD010003205">
    <property type="protein sequence ID" value="KAJ3024944.1"/>
    <property type="molecule type" value="Genomic_DNA"/>
</dbReference>